<name>A0A364JUD0_9HYPH</name>
<feature type="region of interest" description="Disordered" evidence="1">
    <location>
        <begin position="57"/>
        <end position="78"/>
    </location>
</feature>
<evidence type="ECO:0000313" key="3">
    <source>
        <dbReference type="EMBL" id="RAK28105.1"/>
    </source>
</evidence>
<dbReference type="Proteomes" id="UP000249453">
    <property type="component" value="Unassembled WGS sequence"/>
</dbReference>
<feature type="transmembrane region" description="Helical" evidence="2">
    <location>
        <begin position="88"/>
        <end position="111"/>
    </location>
</feature>
<dbReference type="OrthoDB" id="9814116at2"/>
<keyword evidence="2" id="KW-0812">Transmembrane</keyword>
<evidence type="ECO:0000256" key="1">
    <source>
        <dbReference type="SAM" id="MobiDB-lite"/>
    </source>
</evidence>
<dbReference type="AlphaFoldDB" id="A0A364JUD0"/>
<feature type="compositionally biased region" description="Low complexity" evidence="1">
    <location>
        <begin position="64"/>
        <end position="76"/>
    </location>
</feature>
<dbReference type="EMBL" id="QLMK01000007">
    <property type="protein sequence ID" value="RAK28105.1"/>
    <property type="molecule type" value="Genomic_DNA"/>
</dbReference>
<keyword evidence="4" id="KW-1185">Reference proteome</keyword>
<gene>
    <name evidence="3" type="ORF">C7374_1074</name>
</gene>
<keyword evidence="2" id="KW-1133">Transmembrane helix</keyword>
<evidence type="ECO:0000256" key="2">
    <source>
        <dbReference type="SAM" id="Phobius"/>
    </source>
</evidence>
<evidence type="ECO:0000313" key="4">
    <source>
        <dbReference type="Proteomes" id="UP000249453"/>
    </source>
</evidence>
<accession>A0A364JUD0</accession>
<organism evidence="3 4">
    <name type="scientific">Falsochrobactrum ovis</name>
    <dbReference type="NCBI Taxonomy" id="1293442"/>
    <lineage>
        <taxon>Bacteria</taxon>
        <taxon>Pseudomonadati</taxon>
        <taxon>Pseudomonadota</taxon>
        <taxon>Alphaproteobacteria</taxon>
        <taxon>Hyphomicrobiales</taxon>
        <taxon>Brucellaceae</taxon>
        <taxon>Falsochrobactrum</taxon>
    </lineage>
</organism>
<reference evidence="3 4" key="1">
    <citation type="submission" date="2018-06" db="EMBL/GenBank/DDBJ databases">
        <title>Genomic Encyclopedia of Type Strains, Phase IV (KMG-IV): sequencing the most valuable type-strain genomes for metagenomic binning, comparative biology and taxonomic classification.</title>
        <authorList>
            <person name="Goeker M."/>
        </authorList>
    </citation>
    <scope>NUCLEOTIDE SEQUENCE [LARGE SCALE GENOMIC DNA]</scope>
    <source>
        <strain evidence="3 4">DSM 26720</strain>
    </source>
</reference>
<sequence length="118" mass="13100">MQETSLSAQIDCPYCTEPINAKSKKCRHCGEILDPQMRELELLKSQRNNPNVFMNAGGGGGGAAAASSSSSSSSSGNEAGLLRRFPHWLHILLTIFTGGLWLPVYLLLFIFRNKRYYY</sequence>
<comment type="caution">
    <text evidence="3">The sequence shown here is derived from an EMBL/GenBank/DDBJ whole genome shotgun (WGS) entry which is preliminary data.</text>
</comment>
<keyword evidence="2" id="KW-0472">Membrane</keyword>
<dbReference type="RefSeq" id="WP_111575455.1">
    <property type="nucleotide sequence ID" value="NZ_JBHEEY010000007.1"/>
</dbReference>
<evidence type="ECO:0008006" key="5">
    <source>
        <dbReference type="Google" id="ProtNLM"/>
    </source>
</evidence>
<protein>
    <recommendedName>
        <fullName evidence="5">Zinc ribbon domain-containing protein</fullName>
    </recommendedName>
</protein>
<proteinExistence type="predicted"/>